<accession>A0A0E9PJB8</accession>
<sequence length="31" mass="3359">MRSHYFKRPGAQTGAIVMVNGSLSCTCCLRA</sequence>
<dbReference type="EMBL" id="GBXM01104397">
    <property type="protein sequence ID" value="JAH04180.1"/>
    <property type="molecule type" value="Transcribed_RNA"/>
</dbReference>
<evidence type="ECO:0000313" key="1">
    <source>
        <dbReference type="EMBL" id="JAH04180.1"/>
    </source>
</evidence>
<dbReference type="AlphaFoldDB" id="A0A0E9PJB8"/>
<organism evidence="1">
    <name type="scientific">Anguilla anguilla</name>
    <name type="common">European freshwater eel</name>
    <name type="synonym">Muraena anguilla</name>
    <dbReference type="NCBI Taxonomy" id="7936"/>
    <lineage>
        <taxon>Eukaryota</taxon>
        <taxon>Metazoa</taxon>
        <taxon>Chordata</taxon>
        <taxon>Craniata</taxon>
        <taxon>Vertebrata</taxon>
        <taxon>Euteleostomi</taxon>
        <taxon>Actinopterygii</taxon>
        <taxon>Neopterygii</taxon>
        <taxon>Teleostei</taxon>
        <taxon>Anguilliformes</taxon>
        <taxon>Anguillidae</taxon>
        <taxon>Anguilla</taxon>
    </lineage>
</organism>
<dbReference type="PROSITE" id="PS51257">
    <property type="entry name" value="PROKAR_LIPOPROTEIN"/>
    <property type="match status" value="1"/>
</dbReference>
<reference evidence="1" key="2">
    <citation type="journal article" date="2015" name="Fish Shellfish Immunol.">
        <title>Early steps in the European eel (Anguilla anguilla)-Vibrio vulnificus interaction in the gills: Role of the RtxA13 toxin.</title>
        <authorList>
            <person name="Callol A."/>
            <person name="Pajuelo D."/>
            <person name="Ebbesson L."/>
            <person name="Teles M."/>
            <person name="MacKenzie S."/>
            <person name="Amaro C."/>
        </authorList>
    </citation>
    <scope>NUCLEOTIDE SEQUENCE</scope>
</reference>
<proteinExistence type="predicted"/>
<protein>
    <submittedName>
        <fullName evidence="1">Uncharacterized protein</fullName>
    </submittedName>
</protein>
<name>A0A0E9PJB8_ANGAN</name>
<reference evidence="1" key="1">
    <citation type="submission" date="2014-11" db="EMBL/GenBank/DDBJ databases">
        <authorList>
            <person name="Amaro Gonzalez C."/>
        </authorList>
    </citation>
    <scope>NUCLEOTIDE SEQUENCE</scope>
</reference>